<evidence type="ECO:0000313" key="3">
    <source>
        <dbReference type="Proteomes" id="UP000324800"/>
    </source>
</evidence>
<dbReference type="EMBL" id="SNRW01020464">
    <property type="protein sequence ID" value="KAA6365432.1"/>
    <property type="molecule type" value="Genomic_DNA"/>
</dbReference>
<protein>
    <recommendedName>
        <fullName evidence="1">NrS-1 polymerase-like helicase domain-containing protein</fullName>
    </recommendedName>
</protein>
<organism evidence="2 3">
    <name type="scientific">Streblomastix strix</name>
    <dbReference type="NCBI Taxonomy" id="222440"/>
    <lineage>
        <taxon>Eukaryota</taxon>
        <taxon>Metamonada</taxon>
        <taxon>Preaxostyla</taxon>
        <taxon>Oxymonadida</taxon>
        <taxon>Streblomastigidae</taxon>
        <taxon>Streblomastix</taxon>
    </lineage>
</organism>
<dbReference type="AlphaFoldDB" id="A0A5J4U652"/>
<dbReference type="Gene3D" id="3.40.50.300">
    <property type="entry name" value="P-loop containing nucleotide triphosphate hydrolases"/>
    <property type="match status" value="1"/>
</dbReference>
<sequence length="385" mass="45016">KKESKQLTAKHIFKKYASKFAKKGCKFISEDPKILTVFQGYKYKKLGTIDQECLQMYLDLIKETIAAGDERVYEYILNWIAWMIQNPGKKSRAAIVLQGRQGIGKNRFTDVIAELTSRYSCPNITNIDEFTGRFNSVVENKMFVVLNEMMNYNDSKKGVATVIKSIISDLTIRVNEKNQPRRTTENVKNIIQVTNADMPVQLDTDDRRHLVCACKTVHQVTEEHKEDAEYFNELSSSYTQKFYENLMTFFLERDISQFNPTLIPMTEAKKQLINVSRSPVDDIIMEHYEQFKQGIPIALVNQFKPQNWLLKTYKNAMVHKCEEQRIYINGIRTRIYVLSKDQQSYYDKLMNEEDTETSNVNYQKYKKTIEDNGPIEQVVQETKDK</sequence>
<dbReference type="Pfam" id="PF19263">
    <property type="entry name" value="DUF5906"/>
    <property type="match status" value="1"/>
</dbReference>
<dbReference type="SUPFAM" id="SSF52540">
    <property type="entry name" value="P-loop containing nucleoside triphosphate hydrolases"/>
    <property type="match status" value="1"/>
</dbReference>
<evidence type="ECO:0000313" key="2">
    <source>
        <dbReference type="EMBL" id="KAA6365432.1"/>
    </source>
</evidence>
<reference evidence="2 3" key="1">
    <citation type="submission" date="2019-03" db="EMBL/GenBank/DDBJ databases">
        <title>Single cell metagenomics reveals metabolic interactions within the superorganism composed of flagellate Streblomastix strix and complex community of Bacteroidetes bacteria on its surface.</title>
        <authorList>
            <person name="Treitli S.C."/>
            <person name="Kolisko M."/>
            <person name="Husnik F."/>
            <person name="Keeling P."/>
            <person name="Hampl V."/>
        </authorList>
    </citation>
    <scope>NUCLEOTIDE SEQUENCE [LARGE SCALE GENOMIC DNA]</scope>
    <source>
        <strain evidence="2">ST1C</strain>
    </source>
</reference>
<dbReference type="InterPro" id="IPR045455">
    <property type="entry name" value="NrS-1_pol-like_helicase"/>
</dbReference>
<name>A0A5J4U652_9EUKA</name>
<feature type="domain" description="NrS-1 polymerase-like helicase" evidence="1">
    <location>
        <begin position="97"/>
        <end position="208"/>
    </location>
</feature>
<dbReference type="InterPro" id="IPR027417">
    <property type="entry name" value="P-loop_NTPase"/>
</dbReference>
<feature type="non-terminal residue" evidence="2">
    <location>
        <position position="1"/>
    </location>
</feature>
<evidence type="ECO:0000259" key="1">
    <source>
        <dbReference type="Pfam" id="PF19263"/>
    </source>
</evidence>
<proteinExistence type="predicted"/>
<dbReference type="Proteomes" id="UP000324800">
    <property type="component" value="Unassembled WGS sequence"/>
</dbReference>
<comment type="caution">
    <text evidence="2">The sequence shown here is derived from an EMBL/GenBank/DDBJ whole genome shotgun (WGS) entry which is preliminary data.</text>
</comment>
<accession>A0A5J4U652</accession>
<gene>
    <name evidence="2" type="ORF">EZS28_039041</name>
</gene>